<evidence type="ECO:0000256" key="5">
    <source>
        <dbReference type="ARBA" id="ARBA00023176"/>
    </source>
</evidence>
<feature type="compositionally biased region" description="Gly residues" evidence="7">
    <location>
        <begin position="592"/>
        <end position="601"/>
    </location>
</feature>
<dbReference type="KEGG" id="mpp:MICPUCDRAFT_41383"/>
<keyword evidence="6" id="KW-0968">Cytoplasmic vesicle</keyword>
<proteinExistence type="predicted"/>
<dbReference type="GO" id="GO:0072583">
    <property type="term" value="P:clathrin-dependent endocytosis"/>
    <property type="evidence" value="ECO:0007669"/>
    <property type="project" value="InterPro"/>
</dbReference>
<keyword evidence="10" id="KW-1185">Reference proteome</keyword>
<gene>
    <name evidence="9" type="ORF">MICPUCDRAFT_41383</name>
</gene>
<dbReference type="InterPro" id="IPR045192">
    <property type="entry name" value="AP180-like"/>
</dbReference>
<comment type="subcellular location">
    <subcellularLocation>
        <location evidence="1">Cytoplasmic vesicle</location>
        <location evidence="1">Clathrin-coated vesicle</location>
    </subcellularLocation>
    <subcellularLocation>
        <location evidence="2">Membrane</location>
        <location evidence="2">Clathrin-coated pit</location>
    </subcellularLocation>
</comment>
<dbReference type="InterPro" id="IPR014712">
    <property type="entry name" value="ANTH_dom_sf"/>
</dbReference>
<sequence>MPVSLRPGDTSLVAHAKAKYVGATAPKEFKHICVAVEKATNGEEIAPKEKHVQILLDVVRPGASIADVSFLVKYLNKQIQDTKKWLGMLKTHVLIHRLLHESGDEFKSQMKKAQRWTAEDRDRDSRLKCMFSIRNWKDDNGVDASELSGWTRCYARYLEEYVEALDDIPPLGKSMGGRGGGSSRARDRSRSRDRDDRGYGRDRDRGSFDRDRDRGYGRDRDRSRSPPRRFGGGGDAARQWEPGDGTAIPTTILRNCDETELMEKLPIVQSLMRRLLDCEAINSLLTNNDIVIAGTSLILRDSFKIYRMINDGIIRLIDLFFEMGKINAMKSLEIYKRATSQGDDLERFYRTTNQWSQFRDVKMPNIENPPSSFLQTMEEYARGASAEGGGGGGGGGGYQGGAVAAAPARAPPPQAPPPAPAPATGPPSIGTMLGGLTVGGALAADPYQATPPPPQAQAVAPYAAPAQQSSSPTALVDPFAAPPPAVPQQQQQQQQPDNPFGANPFGAAEQPKVDVAVNLDALYAQGSAPHSQNPFLRGGGTGMQQGYGGMQQQAPPSSMGGYGMQQQGYGGMQQGPQSMMAPGAYGGAQQPGMGGGYGGVQQGPQSMMGPGGYGNGMGMQQPGMGMGGGYGAQQGGMPPPGARMSQPGLQQQYAPPQFSQPNQNHGSPTGGPSLL</sequence>
<evidence type="ECO:0000256" key="4">
    <source>
        <dbReference type="ARBA" id="ARBA00023136"/>
    </source>
</evidence>
<keyword evidence="5" id="KW-0168">Coated pit</keyword>
<dbReference type="Proteomes" id="UP000001876">
    <property type="component" value="Unassembled WGS sequence"/>
</dbReference>
<dbReference type="InterPro" id="IPR013809">
    <property type="entry name" value="ENTH"/>
</dbReference>
<dbReference type="EMBL" id="GG663743">
    <property type="protein sequence ID" value="EEH54662.1"/>
    <property type="molecule type" value="Genomic_DNA"/>
</dbReference>
<dbReference type="GeneID" id="9686719"/>
<feature type="region of interest" description="Disordered" evidence="7">
    <location>
        <begin position="169"/>
        <end position="246"/>
    </location>
</feature>
<feature type="domain" description="ENTH" evidence="8">
    <location>
        <begin position="24"/>
        <end position="172"/>
    </location>
</feature>
<protein>
    <submittedName>
        <fullName evidence="9">Predicted protein</fullName>
    </submittedName>
</protein>
<dbReference type="InterPro" id="IPR008942">
    <property type="entry name" value="ENTH_VHS"/>
</dbReference>
<feature type="compositionally biased region" description="Low complexity" evidence="7">
    <location>
        <begin position="574"/>
        <end position="591"/>
    </location>
</feature>
<feature type="compositionally biased region" description="Low complexity" evidence="7">
    <location>
        <begin position="439"/>
        <end position="448"/>
    </location>
</feature>
<feature type="compositionally biased region" description="Low complexity" evidence="7">
    <location>
        <begin position="487"/>
        <end position="496"/>
    </location>
</feature>
<name>C1MZU2_MICPC</name>
<dbReference type="AlphaFoldDB" id="C1MZU2"/>
<organism evidence="10">
    <name type="scientific">Micromonas pusilla (strain CCMP1545)</name>
    <name type="common">Picoplanktonic green alga</name>
    <dbReference type="NCBI Taxonomy" id="564608"/>
    <lineage>
        <taxon>Eukaryota</taxon>
        <taxon>Viridiplantae</taxon>
        <taxon>Chlorophyta</taxon>
        <taxon>Mamiellophyceae</taxon>
        <taxon>Mamiellales</taxon>
        <taxon>Mamiellaceae</taxon>
        <taxon>Micromonas</taxon>
    </lineage>
</organism>
<feature type="region of interest" description="Disordered" evidence="7">
    <location>
        <begin position="528"/>
        <end position="675"/>
    </location>
</feature>
<dbReference type="SUPFAM" id="SSF48464">
    <property type="entry name" value="ENTH/VHS domain"/>
    <property type="match status" value="1"/>
</dbReference>
<dbReference type="InterPro" id="IPR048050">
    <property type="entry name" value="ANTH_N_plant"/>
</dbReference>
<dbReference type="eggNOG" id="KOG0251">
    <property type="taxonomic scope" value="Eukaryota"/>
</dbReference>
<keyword evidence="3" id="KW-0254">Endocytosis</keyword>
<accession>C1MZU2</accession>
<feature type="compositionally biased region" description="Low complexity" evidence="7">
    <location>
        <begin position="550"/>
        <end position="559"/>
    </location>
</feature>
<feature type="compositionally biased region" description="Basic and acidic residues" evidence="7">
    <location>
        <begin position="184"/>
        <end position="224"/>
    </location>
</feature>
<feature type="compositionally biased region" description="Gly residues" evidence="7">
    <location>
        <begin position="560"/>
        <end position="573"/>
    </location>
</feature>
<dbReference type="PROSITE" id="PS50942">
    <property type="entry name" value="ENTH"/>
    <property type="match status" value="1"/>
</dbReference>
<keyword evidence="4" id="KW-0472">Membrane</keyword>
<feature type="region of interest" description="Disordered" evidence="7">
    <location>
        <begin position="383"/>
        <end position="507"/>
    </location>
</feature>
<dbReference type="OrthoDB" id="498813at2759"/>
<dbReference type="CDD" id="cd03564">
    <property type="entry name" value="ANTH_N"/>
    <property type="match status" value="1"/>
</dbReference>
<feature type="compositionally biased region" description="Gly residues" evidence="7">
    <location>
        <begin position="386"/>
        <end position="400"/>
    </location>
</feature>
<dbReference type="GO" id="GO:0006900">
    <property type="term" value="P:vesicle budding from membrane"/>
    <property type="evidence" value="ECO:0007669"/>
    <property type="project" value="TreeGrafter"/>
</dbReference>
<dbReference type="RefSeq" id="XP_003061012.1">
    <property type="nucleotide sequence ID" value="XM_003060966.1"/>
</dbReference>
<dbReference type="Gene3D" id="1.25.40.90">
    <property type="match status" value="1"/>
</dbReference>
<feature type="compositionally biased region" description="Pro residues" evidence="7">
    <location>
        <begin position="409"/>
        <end position="425"/>
    </location>
</feature>
<dbReference type="GO" id="GO:0048268">
    <property type="term" value="P:clathrin coat assembly"/>
    <property type="evidence" value="ECO:0007669"/>
    <property type="project" value="InterPro"/>
</dbReference>
<dbReference type="GO" id="GO:0030136">
    <property type="term" value="C:clathrin-coated vesicle"/>
    <property type="evidence" value="ECO:0007669"/>
    <property type="project" value="UniProtKB-SubCell"/>
</dbReference>
<feature type="compositionally biased region" description="Polar residues" evidence="7">
    <location>
        <begin position="647"/>
        <end position="667"/>
    </location>
</feature>
<reference evidence="9 10" key="1">
    <citation type="journal article" date="2009" name="Science">
        <title>Green evolution and dynamic adaptations revealed by genomes of the marine picoeukaryotes Micromonas.</title>
        <authorList>
            <person name="Worden A.Z."/>
            <person name="Lee J.H."/>
            <person name="Mock T."/>
            <person name="Rouze P."/>
            <person name="Simmons M.P."/>
            <person name="Aerts A.L."/>
            <person name="Allen A.E."/>
            <person name="Cuvelier M.L."/>
            <person name="Derelle E."/>
            <person name="Everett M.V."/>
            <person name="Foulon E."/>
            <person name="Grimwood J."/>
            <person name="Gundlach H."/>
            <person name="Henrissat B."/>
            <person name="Napoli C."/>
            <person name="McDonald S.M."/>
            <person name="Parker M.S."/>
            <person name="Rombauts S."/>
            <person name="Salamov A."/>
            <person name="Von Dassow P."/>
            <person name="Badger J.H."/>
            <person name="Coutinho P.M."/>
            <person name="Demir E."/>
            <person name="Dubchak I."/>
            <person name="Gentemann C."/>
            <person name="Eikrem W."/>
            <person name="Gready J.E."/>
            <person name="John U."/>
            <person name="Lanier W."/>
            <person name="Lindquist E.A."/>
            <person name="Lucas S."/>
            <person name="Mayer K.F."/>
            <person name="Moreau H."/>
            <person name="Not F."/>
            <person name="Otillar R."/>
            <person name="Panaud O."/>
            <person name="Pangilinan J."/>
            <person name="Paulsen I."/>
            <person name="Piegu B."/>
            <person name="Poliakov A."/>
            <person name="Robbens S."/>
            <person name="Schmutz J."/>
            <person name="Toulza E."/>
            <person name="Wyss T."/>
            <person name="Zelensky A."/>
            <person name="Zhou K."/>
            <person name="Armbrust E.V."/>
            <person name="Bhattacharya D."/>
            <person name="Goodenough U.W."/>
            <person name="Van de Peer Y."/>
            <person name="Grigoriev I.V."/>
        </authorList>
    </citation>
    <scope>NUCLEOTIDE SEQUENCE [LARGE SCALE GENOMIC DNA]</scope>
    <source>
        <strain evidence="9 10">CCMP1545</strain>
    </source>
</reference>
<dbReference type="PANTHER" id="PTHR22951:SF5">
    <property type="entry name" value="PHOSPHATIDYLINOSITOL-BINDING CLATHRIN ASSEMBLY PROTEIN LAP"/>
    <property type="match status" value="1"/>
</dbReference>
<feature type="compositionally biased region" description="Low complexity" evidence="7">
    <location>
        <begin position="456"/>
        <end position="474"/>
    </location>
</feature>
<evidence type="ECO:0000256" key="7">
    <source>
        <dbReference type="SAM" id="MobiDB-lite"/>
    </source>
</evidence>
<dbReference type="GO" id="GO:0000149">
    <property type="term" value="F:SNARE binding"/>
    <property type="evidence" value="ECO:0007669"/>
    <property type="project" value="TreeGrafter"/>
</dbReference>
<dbReference type="STRING" id="564608.C1MZU2"/>
<dbReference type="GO" id="GO:0005546">
    <property type="term" value="F:phosphatidylinositol-4,5-bisphosphate binding"/>
    <property type="evidence" value="ECO:0007669"/>
    <property type="project" value="TreeGrafter"/>
</dbReference>
<evidence type="ECO:0000256" key="2">
    <source>
        <dbReference type="ARBA" id="ARBA00004600"/>
    </source>
</evidence>
<feature type="compositionally biased region" description="Gly residues" evidence="7">
    <location>
        <begin position="537"/>
        <end position="549"/>
    </location>
</feature>
<evidence type="ECO:0000313" key="9">
    <source>
        <dbReference type="EMBL" id="EEH54662.1"/>
    </source>
</evidence>
<dbReference type="SUPFAM" id="SSF89009">
    <property type="entry name" value="GAT-like domain"/>
    <property type="match status" value="1"/>
</dbReference>
<evidence type="ECO:0000256" key="3">
    <source>
        <dbReference type="ARBA" id="ARBA00022583"/>
    </source>
</evidence>
<feature type="compositionally biased region" description="Gly residues" evidence="7">
    <location>
        <begin position="624"/>
        <end position="634"/>
    </location>
</feature>
<dbReference type="PANTHER" id="PTHR22951">
    <property type="entry name" value="CLATHRIN ASSEMBLY PROTEIN"/>
    <property type="match status" value="1"/>
</dbReference>
<dbReference type="Gene3D" id="1.20.58.150">
    <property type="entry name" value="ANTH domain"/>
    <property type="match status" value="1"/>
</dbReference>
<dbReference type="InterPro" id="IPR011417">
    <property type="entry name" value="ANTH_dom"/>
</dbReference>
<dbReference type="GO" id="GO:0005905">
    <property type="term" value="C:clathrin-coated pit"/>
    <property type="evidence" value="ECO:0007669"/>
    <property type="project" value="UniProtKB-SubCell"/>
</dbReference>
<evidence type="ECO:0000256" key="6">
    <source>
        <dbReference type="ARBA" id="ARBA00023329"/>
    </source>
</evidence>
<dbReference type="GO" id="GO:0005545">
    <property type="term" value="F:1-phosphatidylinositol binding"/>
    <property type="evidence" value="ECO:0007669"/>
    <property type="project" value="InterPro"/>
</dbReference>
<evidence type="ECO:0000256" key="1">
    <source>
        <dbReference type="ARBA" id="ARBA00004132"/>
    </source>
</evidence>
<dbReference type="Pfam" id="PF07651">
    <property type="entry name" value="ANTH"/>
    <property type="match status" value="2"/>
</dbReference>
<evidence type="ECO:0000313" key="10">
    <source>
        <dbReference type="Proteomes" id="UP000001876"/>
    </source>
</evidence>
<evidence type="ECO:0000259" key="8">
    <source>
        <dbReference type="PROSITE" id="PS50942"/>
    </source>
</evidence>
<dbReference type="GO" id="GO:0032050">
    <property type="term" value="F:clathrin heavy chain binding"/>
    <property type="evidence" value="ECO:0007669"/>
    <property type="project" value="TreeGrafter"/>
</dbReference>
<dbReference type="OMA" id="QQGPQSM"/>